<sequence>MARCWYAFWGTGVAPFRRLYFLDLNGRAPASPQDPVALDVVTAYEGNDPRARVANDHSLLTVEIRCRQNQIRITDGYAVLANGRTERLNSVTPWLPFQAAWHERAARAACEAGVRQRPDDHLLLWFGSMPNPAEVTAATRQSLWRQPLR</sequence>
<accession>K9P6D3</accession>
<evidence type="ECO:0000313" key="1">
    <source>
        <dbReference type="EMBL" id="AFY28685.1"/>
    </source>
</evidence>
<dbReference type="AlphaFoldDB" id="K9P6D3"/>
<dbReference type="KEGG" id="cgc:Cyagr_1521"/>
<dbReference type="RefSeq" id="WP_015109136.1">
    <property type="nucleotide sequence ID" value="NC_019675.1"/>
</dbReference>
<proteinExistence type="predicted"/>
<gene>
    <name evidence="1" type="ordered locus">Cyagr_1521</name>
</gene>
<evidence type="ECO:0000313" key="2">
    <source>
        <dbReference type="Proteomes" id="UP000010388"/>
    </source>
</evidence>
<dbReference type="Proteomes" id="UP000010388">
    <property type="component" value="Chromosome"/>
</dbReference>
<organism evidence="1 2">
    <name type="scientific">Cyanobium gracile (strain ATCC 27147 / PCC 6307)</name>
    <dbReference type="NCBI Taxonomy" id="292564"/>
    <lineage>
        <taxon>Bacteria</taxon>
        <taxon>Bacillati</taxon>
        <taxon>Cyanobacteriota</taxon>
        <taxon>Cyanophyceae</taxon>
        <taxon>Synechococcales</taxon>
        <taxon>Prochlorococcaceae</taxon>
        <taxon>Cyanobium</taxon>
    </lineage>
</organism>
<dbReference type="EMBL" id="CP003495">
    <property type="protein sequence ID" value="AFY28685.1"/>
    <property type="molecule type" value="Genomic_DNA"/>
</dbReference>
<name>K9P6D3_CYAGP</name>
<dbReference type="HOGENOM" id="CLU_1746589_0_0_3"/>
<protein>
    <submittedName>
        <fullName evidence="1">Uncharacterized protein</fullName>
    </submittedName>
</protein>
<reference evidence="2" key="1">
    <citation type="journal article" date="2013" name="Proc. Natl. Acad. Sci. U.S.A.">
        <title>Improving the coverage of the cyanobacterial phylum using diversity-driven genome sequencing.</title>
        <authorList>
            <person name="Shih P.M."/>
            <person name="Wu D."/>
            <person name="Latifi A."/>
            <person name="Axen S.D."/>
            <person name="Fewer D.P."/>
            <person name="Talla E."/>
            <person name="Calteau A."/>
            <person name="Cai F."/>
            <person name="Tandeau de Marsac N."/>
            <person name="Rippka R."/>
            <person name="Herdman M."/>
            <person name="Sivonen K."/>
            <person name="Coursin T."/>
            <person name="Laurent T."/>
            <person name="Goodwin L."/>
            <person name="Nolan M."/>
            <person name="Davenport K.W."/>
            <person name="Han C.S."/>
            <person name="Rubin E.M."/>
            <person name="Eisen J.A."/>
            <person name="Woyke T."/>
            <person name="Gugger M."/>
            <person name="Kerfeld C.A."/>
        </authorList>
    </citation>
    <scope>NUCLEOTIDE SEQUENCE [LARGE SCALE GENOMIC DNA]</scope>
    <source>
        <strain evidence="2">ATCC 27147 / PCC 6307</strain>
    </source>
</reference>